<dbReference type="EMBL" id="QGKV02000297">
    <property type="protein sequence ID" value="KAF3609572.1"/>
    <property type="molecule type" value="Genomic_DNA"/>
</dbReference>
<name>A0ABQ7F224_BRACR</name>
<gene>
    <name evidence="2" type="ORF">DY000_02049315</name>
</gene>
<feature type="region of interest" description="Disordered" evidence="1">
    <location>
        <begin position="1"/>
        <end position="66"/>
    </location>
</feature>
<sequence length="143" mass="16202">MAVPVVDLLNNSDSSSDEDFSDSEVFYSSEDESMEDEPSESEITTAKGTLITLSQTETKRSEEEEEEEEFWIRYPYLKSFLSTSVAQGLIPEYYVFERAKLIGEEKAKELNERGEALFLKELEACKDKCELVASAILAMKSVK</sequence>
<proteinExistence type="predicted"/>
<protein>
    <submittedName>
        <fullName evidence="2">Uncharacterized protein</fullName>
    </submittedName>
</protein>
<evidence type="ECO:0000313" key="2">
    <source>
        <dbReference type="EMBL" id="KAF3609572.1"/>
    </source>
</evidence>
<evidence type="ECO:0000256" key="1">
    <source>
        <dbReference type="SAM" id="MobiDB-lite"/>
    </source>
</evidence>
<accession>A0ABQ7F224</accession>
<feature type="compositionally biased region" description="Acidic residues" evidence="1">
    <location>
        <begin position="29"/>
        <end position="40"/>
    </location>
</feature>
<reference evidence="2 3" key="1">
    <citation type="journal article" date="2020" name="BMC Genomics">
        <title>Intraspecific diversification of the crop wild relative Brassica cretica Lam. using demographic model selection.</title>
        <authorList>
            <person name="Kioukis A."/>
            <person name="Michalopoulou V.A."/>
            <person name="Briers L."/>
            <person name="Pirintsos S."/>
            <person name="Studholme D.J."/>
            <person name="Pavlidis P."/>
            <person name="Sarris P.F."/>
        </authorList>
    </citation>
    <scope>NUCLEOTIDE SEQUENCE [LARGE SCALE GENOMIC DNA]</scope>
    <source>
        <strain evidence="3">cv. PFS-1207/04</strain>
    </source>
</reference>
<feature type="compositionally biased region" description="Polar residues" evidence="1">
    <location>
        <begin position="43"/>
        <end position="56"/>
    </location>
</feature>
<keyword evidence="3" id="KW-1185">Reference proteome</keyword>
<organism evidence="2 3">
    <name type="scientific">Brassica cretica</name>
    <name type="common">Mustard</name>
    <dbReference type="NCBI Taxonomy" id="69181"/>
    <lineage>
        <taxon>Eukaryota</taxon>
        <taxon>Viridiplantae</taxon>
        <taxon>Streptophyta</taxon>
        <taxon>Embryophyta</taxon>
        <taxon>Tracheophyta</taxon>
        <taxon>Spermatophyta</taxon>
        <taxon>Magnoliopsida</taxon>
        <taxon>eudicotyledons</taxon>
        <taxon>Gunneridae</taxon>
        <taxon>Pentapetalae</taxon>
        <taxon>rosids</taxon>
        <taxon>malvids</taxon>
        <taxon>Brassicales</taxon>
        <taxon>Brassicaceae</taxon>
        <taxon>Brassiceae</taxon>
        <taxon>Brassica</taxon>
    </lineage>
</organism>
<evidence type="ECO:0000313" key="3">
    <source>
        <dbReference type="Proteomes" id="UP000266723"/>
    </source>
</evidence>
<comment type="caution">
    <text evidence="2">The sequence shown here is derived from an EMBL/GenBank/DDBJ whole genome shotgun (WGS) entry which is preliminary data.</text>
</comment>
<dbReference type="Proteomes" id="UP000266723">
    <property type="component" value="Unassembled WGS sequence"/>
</dbReference>